<evidence type="ECO:0000313" key="1">
    <source>
        <dbReference type="EMBL" id="EHL03379.1"/>
    </source>
</evidence>
<protein>
    <submittedName>
        <fullName evidence="1">Uncharacterized protein</fullName>
    </submittedName>
</protein>
<dbReference type="HOGENOM" id="CLU_2812587_0_0_1"/>
<organism evidence="1 2">
    <name type="scientific">Glarea lozoyensis (strain ATCC 74030 / MF5533)</name>
    <dbReference type="NCBI Taxonomy" id="1104152"/>
    <lineage>
        <taxon>Eukaryota</taxon>
        <taxon>Fungi</taxon>
        <taxon>Dikarya</taxon>
        <taxon>Ascomycota</taxon>
        <taxon>Pezizomycotina</taxon>
        <taxon>Leotiomycetes</taxon>
        <taxon>Helotiales</taxon>
        <taxon>Helotiaceae</taxon>
        <taxon>Glarea</taxon>
    </lineage>
</organism>
<keyword evidence="2" id="KW-1185">Reference proteome</keyword>
<comment type="caution">
    <text evidence="1">The sequence shown here is derived from an EMBL/GenBank/DDBJ whole genome shotgun (WGS) entry which is preliminary data.</text>
</comment>
<reference evidence="1 2" key="1">
    <citation type="journal article" date="2012" name="Eukaryot. Cell">
        <title>Genome sequence of the fungus Glarea lozoyensis: the first genome sequence of a species from the Helotiaceae family.</title>
        <authorList>
            <person name="Youssar L."/>
            <person name="Gruening B.A."/>
            <person name="Erxleben A."/>
            <person name="Guenther S."/>
            <person name="Huettel W."/>
        </authorList>
    </citation>
    <scope>NUCLEOTIDE SEQUENCE [LARGE SCALE GENOMIC DNA]</scope>
    <source>
        <strain evidence="2">ATCC 74030 / MF5533</strain>
    </source>
</reference>
<dbReference type="EMBL" id="AGUE01000010">
    <property type="protein sequence ID" value="EHL03379.1"/>
    <property type="molecule type" value="Genomic_DNA"/>
</dbReference>
<evidence type="ECO:0000313" key="2">
    <source>
        <dbReference type="Proteomes" id="UP000005446"/>
    </source>
</evidence>
<proteinExistence type="predicted"/>
<dbReference type="InParanoid" id="H0EDY9"/>
<dbReference type="Proteomes" id="UP000005446">
    <property type="component" value="Unassembled WGS sequence"/>
</dbReference>
<dbReference type="AlphaFoldDB" id="H0EDY9"/>
<gene>
    <name evidence="1" type="ORF">M7I_0600</name>
</gene>
<name>H0EDY9_GLAL7</name>
<accession>H0EDY9</accession>
<sequence length="67" mass="7629">MFRTARDNLVFPTQHLSQLLDENPQTVFFGSSQTWSDSKKDETIGSTCQGRGMLAHVAQELTWKSRN</sequence>